<protein>
    <submittedName>
        <fullName evidence="3">TRAP transporter substrate-binding protein</fullName>
    </submittedName>
</protein>
<feature type="signal peptide" evidence="2">
    <location>
        <begin position="1"/>
        <end position="27"/>
    </location>
</feature>
<feature type="chain" id="PRO_5020562187" evidence="2">
    <location>
        <begin position="28"/>
        <end position="344"/>
    </location>
</feature>
<dbReference type="GeneID" id="90768819"/>
<keyword evidence="4" id="KW-1185">Reference proteome</keyword>
<reference evidence="3 4" key="1">
    <citation type="journal article" date="2017" name="Int. J. Syst. Evol. Microbiol.">
        <title>Roseitalea porphyridii gen. nov., sp. nov., isolated from a red alga, and reclassification of Hoeflea suaedae Chung et al. 2013 as Pseudohoeflea suaedae gen. nov., comb. nov.</title>
        <authorList>
            <person name="Hyeon J.W."/>
            <person name="Jeong S.E."/>
            <person name="Baek K."/>
            <person name="Jeon C.O."/>
        </authorList>
    </citation>
    <scope>NUCLEOTIDE SEQUENCE [LARGE SCALE GENOMIC DNA]</scope>
    <source>
        <strain evidence="3 4">MA7-20</strain>
    </source>
</reference>
<gene>
    <name evidence="3" type="ORF">E0E05_16050</name>
</gene>
<keyword evidence="1 2" id="KW-0732">Signal</keyword>
<accession>A0A4P6V5V3</accession>
<dbReference type="RefSeq" id="WP_131617611.1">
    <property type="nucleotide sequence ID" value="NZ_CP036532.1"/>
</dbReference>
<dbReference type="Pfam" id="PF03480">
    <property type="entry name" value="DctP"/>
    <property type="match status" value="1"/>
</dbReference>
<dbReference type="PANTHER" id="PTHR33376:SF4">
    <property type="entry name" value="SIALIC ACID-BINDING PERIPLASMIC PROTEIN SIAP"/>
    <property type="match status" value="1"/>
</dbReference>
<dbReference type="NCBIfam" id="NF037995">
    <property type="entry name" value="TRAP_S1"/>
    <property type="match status" value="1"/>
</dbReference>
<dbReference type="AlphaFoldDB" id="A0A4P6V5V3"/>
<dbReference type="InterPro" id="IPR018389">
    <property type="entry name" value="DctP_fam"/>
</dbReference>
<dbReference type="CDD" id="cd13603">
    <property type="entry name" value="PBP2_TRAP_Siap_TeaA_like"/>
    <property type="match status" value="1"/>
</dbReference>
<dbReference type="PANTHER" id="PTHR33376">
    <property type="match status" value="1"/>
</dbReference>
<evidence type="ECO:0000256" key="2">
    <source>
        <dbReference type="SAM" id="SignalP"/>
    </source>
</evidence>
<dbReference type="OrthoDB" id="9803763at2"/>
<dbReference type="KEGG" id="rpod:E0E05_16050"/>
<organism evidence="3 4">
    <name type="scientific">Roseitalea porphyridii</name>
    <dbReference type="NCBI Taxonomy" id="1852022"/>
    <lineage>
        <taxon>Bacteria</taxon>
        <taxon>Pseudomonadati</taxon>
        <taxon>Pseudomonadota</taxon>
        <taxon>Alphaproteobacteria</taxon>
        <taxon>Hyphomicrobiales</taxon>
        <taxon>Ahrensiaceae</taxon>
        <taxon>Roseitalea</taxon>
    </lineage>
</organism>
<proteinExistence type="predicted"/>
<dbReference type="EMBL" id="CP036532">
    <property type="protein sequence ID" value="QBK31966.1"/>
    <property type="molecule type" value="Genomic_DNA"/>
</dbReference>
<dbReference type="GO" id="GO:0055085">
    <property type="term" value="P:transmembrane transport"/>
    <property type="evidence" value="ECO:0007669"/>
    <property type="project" value="InterPro"/>
</dbReference>
<evidence type="ECO:0000313" key="4">
    <source>
        <dbReference type="Proteomes" id="UP000293719"/>
    </source>
</evidence>
<name>A0A4P6V5V3_9HYPH</name>
<dbReference type="Gene3D" id="3.40.190.170">
    <property type="entry name" value="Bacterial extracellular solute-binding protein, family 7"/>
    <property type="match status" value="1"/>
</dbReference>
<sequence>MIEFNYRLAKRLANAALTALTASALTAAVPTGEEAHAQEHTLRVASVASEGNIDYEYLEELARRVTERTDGRIEFNLFHGSQLGSIKEQISSVSSGAIDMTLHDFAALASYVEDIALFNAPYIYRDGAHALTATDPQDSEVMADFNEQVIEAGDIRILGGLYRGARQLTASFAVYGPDDLKGEKIRGVPLPIWTTMLEGMGAIPTPVEWAEVPSALATGLVVGQENPLAGIYQTKIYEVQPYVMITGHMQSVLGLFINEDSWQSLSEQDREVFRDVVDEMEQWSLDRVASEEEAIKEQLRDEGVTVIEPEDGLRNEEFRQAVLEKVAEDFPQWTDDIERIRAID</sequence>
<evidence type="ECO:0000313" key="3">
    <source>
        <dbReference type="EMBL" id="QBK31966.1"/>
    </source>
</evidence>
<dbReference type="Proteomes" id="UP000293719">
    <property type="component" value="Chromosome"/>
</dbReference>
<dbReference type="InterPro" id="IPR038404">
    <property type="entry name" value="TRAP_DctP_sf"/>
</dbReference>
<evidence type="ECO:0000256" key="1">
    <source>
        <dbReference type="ARBA" id="ARBA00022729"/>
    </source>
</evidence>